<reference evidence="2" key="1">
    <citation type="submission" date="2021-04" db="EMBL/GenBank/DDBJ databases">
        <authorList>
            <person name="Tunstrom K."/>
        </authorList>
    </citation>
    <scope>NUCLEOTIDE SEQUENCE</scope>
</reference>
<dbReference type="Proteomes" id="UP000691718">
    <property type="component" value="Unassembled WGS sequence"/>
</dbReference>
<evidence type="ECO:0000313" key="3">
    <source>
        <dbReference type="Proteomes" id="UP000691718"/>
    </source>
</evidence>
<comment type="caution">
    <text evidence="2">The sequence shown here is derived from an EMBL/GenBank/DDBJ whole genome shotgun (WGS) entry which is preliminary data.</text>
</comment>
<keyword evidence="3" id="KW-1185">Reference proteome</keyword>
<feature type="region of interest" description="Disordered" evidence="1">
    <location>
        <begin position="129"/>
        <end position="155"/>
    </location>
</feature>
<organism evidence="2 3">
    <name type="scientific">Parnassius apollo</name>
    <name type="common">Apollo butterfly</name>
    <name type="synonym">Papilio apollo</name>
    <dbReference type="NCBI Taxonomy" id="110799"/>
    <lineage>
        <taxon>Eukaryota</taxon>
        <taxon>Metazoa</taxon>
        <taxon>Ecdysozoa</taxon>
        <taxon>Arthropoda</taxon>
        <taxon>Hexapoda</taxon>
        <taxon>Insecta</taxon>
        <taxon>Pterygota</taxon>
        <taxon>Neoptera</taxon>
        <taxon>Endopterygota</taxon>
        <taxon>Lepidoptera</taxon>
        <taxon>Glossata</taxon>
        <taxon>Ditrysia</taxon>
        <taxon>Papilionoidea</taxon>
        <taxon>Papilionidae</taxon>
        <taxon>Parnassiinae</taxon>
        <taxon>Parnassini</taxon>
        <taxon>Parnassius</taxon>
        <taxon>Parnassius</taxon>
    </lineage>
</organism>
<evidence type="ECO:0000313" key="2">
    <source>
        <dbReference type="EMBL" id="CAG5049447.1"/>
    </source>
</evidence>
<dbReference type="AlphaFoldDB" id="A0A8S3Y0Y4"/>
<proteinExistence type="predicted"/>
<name>A0A8S3Y0Y4_PARAO</name>
<accession>A0A8S3Y0Y4</accession>
<gene>
    <name evidence="2" type="ORF">PAPOLLO_LOCUS24509</name>
</gene>
<evidence type="ECO:0000256" key="1">
    <source>
        <dbReference type="SAM" id="MobiDB-lite"/>
    </source>
</evidence>
<protein>
    <submittedName>
        <fullName evidence="2">(apollo) hypothetical protein</fullName>
    </submittedName>
</protein>
<dbReference type="EMBL" id="CAJQZP010001468">
    <property type="protein sequence ID" value="CAG5049447.1"/>
    <property type="molecule type" value="Genomic_DNA"/>
</dbReference>
<feature type="compositionally biased region" description="Low complexity" evidence="1">
    <location>
        <begin position="129"/>
        <end position="150"/>
    </location>
</feature>
<sequence length="231" mass="24444">MSIFHVQQLDIVKCVSTVDVQYCVPGLIYCILALNEKEGFIQSFVNGFCLVLCWVRACRNADHFVSAPSGSSTSVYETSEQEELTFQSTSQATLQSTSQDTLQSTSQDTLQSTSQATLQSTSQATLQSTSQNTLQSTSQDTLQSTSQATSEATPRLSETIVLPDYSAVNSENKVDKLLDSKVVSSEGEGSEGVGSVGVDSGVGVGVVIGTGAYTDLELVDDADVVPLIGDV</sequence>